<dbReference type="InterPro" id="IPR020472">
    <property type="entry name" value="WD40_PAC1"/>
</dbReference>
<keyword evidence="1 7" id="KW-0963">Cytoplasm</keyword>
<dbReference type="OrthoDB" id="24966at2759"/>
<dbReference type="FunCoup" id="A0A0D2WNY2">
    <property type="interactions" value="500"/>
</dbReference>
<keyword evidence="5 7" id="KW-0648">Protein biosynthesis</keyword>
<dbReference type="HAMAP" id="MF_03008">
    <property type="entry name" value="eIF3i"/>
    <property type="match status" value="1"/>
</dbReference>
<comment type="similarity">
    <text evidence="6">Belongs to the WD repeat STRAP family.</text>
</comment>
<reference evidence="10" key="1">
    <citation type="submission" date="2011-02" db="EMBL/GenBank/DDBJ databases">
        <title>The Genome Sequence of Capsaspora owczarzaki ATCC 30864.</title>
        <authorList>
            <person name="Russ C."/>
            <person name="Cuomo C."/>
            <person name="Burger G."/>
            <person name="Gray M.W."/>
            <person name="Holland P.W.H."/>
            <person name="King N."/>
            <person name="Lang F.B.F."/>
            <person name="Roger A.J."/>
            <person name="Ruiz-Trillo I."/>
            <person name="Young S.K."/>
            <person name="Zeng Q."/>
            <person name="Gargeya S."/>
            <person name="Alvarado L."/>
            <person name="Berlin A."/>
            <person name="Chapman S.B."/>
            <person name="Chen Z."/>
            <person name="Freedman E."/>
            <person name="Gellesch M."/>
            <person name="Goldberg J."/>
            <person name="Griggs A."/>
            <person name="Gujja S."/>
            <person name="Heilman E."/>
            <person name="Heiman D."/>
            <person name="Howarth C."/>
            <person name="Mehta T."/>
            <person name="Neiman D."/>
            <person name="Pearson M."/>
            <person name="Roberts A."/>
            <person name="Saif S."/>
            <person name="Shea T."/>
            <person name="Shenoy N."/>
            <person name="Sisk P."/>
            <person name="Stolte C."/>
            <person name="Sykes S."/>
            <person name="White J."/>
            <person name="Yandava C."/>
            <person name="Haas B."/>
            <person name="Nusbaum C."/>
            <person name="Birren B."/>
        </authorList>
    </citation>
    <scope>NUCLEOTIDE SEQUENCE</scope>
    <source>
        <strain evidence="10">ATCC 30864</strain>
    </source>
</reference>
<dbReference type="FunFam" id="2.130.10.10:FF:000127">
    <property type="entry name" value="Eukaryotic translation initiation factor 3 subunit I"/>
    <property type="match status" value="1"/>
</dbReference>
<feature type="repeat" description="WD" evidence="8">
    <location>
        <begin position="188"/>
        <end position="229"/>
    </location>
</feature>
<accession>A0A0D2WNY2</accession>
<evidence type="ECO:0000256" key="6">
    <source>
        <dbReference type="ARBA" id="ARBA00038394"/>
    </source>
</evidence>
<dbReference type="PROSITE" id="PS50082">
    <property type="entry name" value="WD_REPEATS_2"/>
    <property type="match status" value="5"/>
</dbReference>
<evidence type="ECO:0000256" key="8">
    <source>
        <dbReference type="PROSITE-ProRule" id="PRU00221"/>
    </source>
</evidence>
<comment type="subunit">
    <text evidence="7">Component of the eukaryotic translation initiation factor 3 (eIF-3) complex.</text>
</comment>
<protein>
    <recommendedName>
        <fullName evidence="7">Eukaryotic translation initiation factor 3 subunit I</fullName>
        <shortName evidence="7">eIF3i</shortName>
    </recommendedName>
</protein>
<comment type="function">
    <text evidence="7">Component of the eukaryotic translation initiation factor 3 (eIF-3) complex, which is involved in protein synthesis of a specialized repertoire of mRNAs and, together with other initiation factors, stimulates binding of mRNA and methionyl-tRNAi to the 40S ribosome. The eIF-3 complex specifically targets and initiates translation of a subset of mRNAs involved in cell proliferation.</text>
</comment>
<keyword evidence="2 7" id="KW-0396">Initiation factor</keyword>
<evidence type="ECO:0000256" key="1">
    <source>
        <dbReference type="ARBA" id="ARBA00022490"/>
    </source>
</evidence>
<dbReference type="STRING" id="595528.A0A0D2WNY2"/>
<feature type="repeat" description="WD" evidence="8">
    <location>
        <begin position="10"/>
        <end position="51"/>
    </location>
</feature>
<dbReference type="eggNOG" id="KOG0643">
    <property type="taxonomic scope" value="Eukaryota"/>
</dbReference>
<feature type="repeat" description="WD" evidence="8">
    <location>
        <begin position="285"/>
        <end position="315"/>
    </location>
</feature>
<dbReference type="GO" id="GO:0016282">
    <property type="term" value="C:eukaryotic 43S preinitiation complex"/>
    <property type="evidence" value="ECO:0007669"/>
    <property type="project" value="UniProtKB-UniRule"/>
</dbReference>
<comment type="similarity">
    <text evidence="7">Belongs to the eIF-3 subunit I family.</text>
</comment>
<dbReference type="GO" id="GO:0003723">
    <property type="term" value="F:RNA binding"/>
    <property type="evidence" value="ECO:0007669"/>
    <property type="project" value="TreeGrafter"/>
</dbReference>
<dbReference type="InParanoid" id="A0A0D2WNY2"/>
<dbReference type="Proteomes" id="UP000008743">
    <property type="component" value="Unassembled WGS sequence"/>
</dbReference>
<dbReference type="GO" id="GO:0033290">
    <property type="term" value="C:eukaryotic 48S preinitiation complex"/>
    <property type="evidence" value="ECO:0007669"/>
    <property type="project" value="UniProtKB-UniRule"/>
</dbReference>
<dbReference type="InterPro" id="IPR036322">
    <property type="entry name" value="WD40_repeat_dom_sf"/>
</dbReference>
<dbReference type="PANTHER" id="PTHR19877:SF1">
    <property type="entry name" value="EUKARYOTIC TRANSLATION INITIATION FACTOR 3 SUBUNIT I"/>
    <property type="match status" value="1"/>
</dbReference>
<keyword evidence="4" id="KW-0677">Repeat</keyword>
<gene>
    <name evidence="9" type="ORF">CAOG_003235</name>
</gene>
<comment type="subcellular location">
    <subcellularLocation>
        <location evidence="7">Cytoplasm</location>
    </subcellularLocation>
</comment>
<dbReference type="InterPro" id="IPR015943">
    <property type="entry name" value="WD40/YVTN_repeat-like_dom_sf"/>
</dbReference>
<dbReference type="PANTHER" id="PTHR19877">
    <property type="entry name" value="EUKARYOTIC TRANSLATION INITIATION FACTOR 3 SUBUNIT I"/>
    <property type="match status" value="1"/>
</dbReference>
<evidence type="ECO:0000256" key="2">
    <source>
        <dbReference type="ARBA" id="ARBA00022540"/>
    </source>
</evidence>
<dbReference type="GO" id="GO:0071541">
    <property type="term" value="C:eukaryotic translation initiation factor 3 complex, eIF3m"/>
    <property type="evidence" value="ECO:0007669"/>
    <property type="project" value="TreeGrafter"/>
</dbReference>
<organism evidence="9 10">
    <name type="scientific">Capsaspora owczarzaki (strain ATCC 30864)</name>
    <dbReference type="NCBI Taxonomy" id="595528"/>
    <lineage>
        <taxon>Eukaryota</taxon>
        <taxon>Filasterea</taxon>
        <taxon>Capsaspora</taxon>
    </lineage>
</organism>
<evidence type="ECO:0000313" key="9">
    <source>
        <dbReference type="EMBL" id="KJE92223.1"/>
    </source>
</evidence>
<evidence type="ECO:0000256" key="3">
    <source>
        <dbReference type="ARBA" id="ARBA00022574"/>
    </source>
</evidence>
<dbReference type="SUPFAM" id="SSF50978">
    <property type="entry name" value="WD40 repeat-like"/>
    <property type="match status" value="1"/>
</dbReference>
<evidence type="ECO:0000256" key="4">
    <source>
        <dbReference type="ARBA" id="ARBA00022737"/>
    </source>
</evidence>
<keyword evidence="10" id="KW-1185">Reference proteome</keyword>
<dbReference type="GO" id="GO:0001732">
    <property type="term" value="P:formation of cytoplasmic translation initiation complex"/>
    <property type="evidence" value="ECO:0007669"/>
    <property type="project" value="UniProtKB-UniRule"/>
</dbReference>
<dbReference type="InterPro" id="IPR027525">
    <property type="entry name" value="eIF3i"/>
</dbReference>
<dbReference type="CDD" id="cd00200">
    <property type="entry name" value="WD40"/>
    <property type="match status" value="1"/>
</dbReference>
<dbReference type="GO" id="GO:0003743">
    <property type="term" value="F:translation initiation factor activity"/>
    <property type="evidence" value="ECO:0007669"/>
    <property type="project" value="UniProtKB-UniRule"/>
</dbReference>
<keyword evidence="3 8" id="KW-0853">WD repeat</keyword>
<evidence type="ECO:0000313" key="10">
    <source>
        <dbReference type="Proteomes" id="UP000008743"/>
    </source>
</evidence>
<proteinExistence type="inferred from homology"/>
<dbReference type="EMBL" id="KE346363">
    <property type="protein sequence ID" value="KJE92223.1"/>
    <property type="molecule type" value="Genomic_DNA"/>
</dbReference>
<dbReference type="SMART" id="SM00320">
    <property type="entry name" value="WD40"/>
    <property type="match status" value="5"/>
</dbReference>
<dbReference type="InterPro" id="IPR019775">
    <property type="entry name" value="WD40_repeat_CS"/>
</dbReference>
<sequence length="329" mass="36680">MRSGPRPIILQGHERSLTQIKYNKEGDLLFSVSKDKLANVWFSHNGERLGTYDGHNGTVWCIDVDYASKYVLTGSADQSARLWECRTGKQLVKFATPTSVRTCGFSYSGKTIFYTTDNVMGHPCRIFFHDLKDELAQSTEPKKIIDLPAGNKITAAVFGPLDKTLITGHDDGTINVWDVETGKIIKSSQEHEKYINSIQLNGDQTSFVSASKDSTAKLFDTETLEVLKTYKTPTNVNSAAISPLRPHVVLGGGQEAREVTTTSTRVGKFEVRFFHLIFEEEIGRVKGHFGPINTVAFHPSGKSFASGGEDGFIRVHAFDPDYYEFEFDY</sequence>
<name>A0A0D2WNY2_CAPO3</name>
<feature type="repeat" description="WD" evidence="8">
    <location>
        <begin position="52"/>
        <end position="93"/>
    </location>
</feature>
<dbReference type="PROSITE" id="PS00678">
    <property type="entry name" value="WD_REPEATS_1"/>
    <property type="match status" value="2"/>
</dbReference>
<dbReference type="PhylomeDB" id="A0A0D2WNY2"/>
<dbReference type="AlphaFoldDB" id="A0A0D2WNY2"/>
<dbReference type="Gene3D" id="2.130.10.10">
    <property type="entry name" value="YVTN repeat-like/Quinoprotein amine dehydrogenase"/>
    <property type="match status" value="1"/>
</dbReference>
<dbReference type="InterPro" id="IPR001680">
    <property type="entry name" value="WD40_rpt"/>
</dbReference>
<feature type="repeat" description="WD" evidence="8">
    <location>
        <begin position="153"/>
        <end position="187"/>
    </location>
</feature>
<evidence type="ECO:0000256" key="5">
    <source>
        <dbReference type="ARBA" id="ARBA00022917"/>
    </source>
</evidence>
<dbReference type="PROSITE" id="PS50294">
    <property type="entry name" value="WD_REPEATS_REGION"/>
    <property type="match status" value="3"/>
</dbReference>
<dbReference type="Pfam" id="PF24805">
    <property type="entry name" value="EIF3I"/>
    <property type="match status" value="1"/>
</dbReference>
<dbReference type="PRINTS" id="PR00320">
    <property type="entry name" value="GPROTEINBRPT"/>
</dbReference>
<evidence type="ECO:0000256" key="7">
    <source>
        <dbReference type="HAMAP-Rule" id="MF_03008"/>
    </source>
</evidence>